<evidence type="ECO:0000256" key="2">
    <source>
        <dbReference type="ARBA" id="ARBA00001946"/>
    </source>
</evidence>
<evidence type="ECO:0000256" key="8">
    <source>
        <dbReference type="ARBA" id="ARBA00022679"/>
    </source>
</evidence>
<evidence type="ECO:0000256" key="11">
    <source>
        <dbReference type="ARBA" id="ARBA00022842"/>
    </source>
</evidence>
<evidence type="ECO:0000259" key="19">
    <source>
        <dbReference type="Pfam" id="PF02516"/>
    </source>
</evidence>
<feature type="transmembrane region" description="Helical" evidence="18">
    <location>
        <begin position="348"/>
        <end position="370"/>
    </location>
</feature>
<dbReference type="InterPro" id="IPR036259">
    <property type="entry name" value="MFS_trans_sf"/>
</dbReference>
<feature type="transmembrane region" description="Helical" evidence="18">
    <location>
        <begin position="426"/>
        <end position="443"/>
    </location>
</feature>
<keyword evidence="7" id="KW-0328">Glycosyltransferase</keyword>
<dbReference type="Proteomes" id="UP000681041">
    <property type="component" value="Chromosome"/>
</dbReference>
<organism evidence="21 22">
    <name type="scientific">Methanobacterium alkalithermotolerans</name>
    <dbReference type="NCBI Taxonomy" id="2731220"/>
    <lineage>
        <taxon>Archaea</taxon>
        <taxon>Methanobacteriati</taxon>
        <taxon>Methanobacteriota</taxon>
        <taxon>Methanomada group</taxon>
        <taxon>Methanobacteria</taxon>
        <taxon>Methanobacteriales</taxon>
        <taxon>Methanobacteriaceae</taxon>
        <taxon>Methanobacterium</taxon>
    </lineage>
</organism>
<evidence type="ECO:0000256" key="16">
    <source>
        <dbReference type="ARBA" id="ARBA00034066"/>
    </source>
</evidence>
<keyword evidence="8" id="KW-0808">Transferase</keyword>
<evidence type="ECO:0000256" key="9">
    <source>
        <dbReference type="ARBA" id="ARBA00022692"/>
    </source>
</evidence>
<feature type="transmembrane region" description="Helical" evidence="18">
    <location>
        <begin position="270"/>
        <end position="290"/>
    </location>
</feature>
<sequence length="862" mass="94623">MNFKDNLSKLKPVIIILLLFSVVFVLRAEAYNISGVPDESKDFYKDDTGLPYFSEMDSYYNYRLTENFIENGIIGDTTKNGEAWDLHSYYPPGREVAYPPLIIYLTAAFYYLANIFATVPLTVVAFWTGSLIASLCVIPAYFLVRKISNDYGGIAAGILVATAPTYFSHTFAGFFDTDMFTILLPLLVIWFLVESILAPNLKKQVIFGVLSALSLLLFSLAWVGYIFYLVLVVIFVIAYFLISRYIIKINQKAISEYPDKLKWFLDQKELVSLATLLIVGVFMVGIFNGFSSIINSLLELAGATQIQTLVQSTAYPNIYVSVSELQVPSFITLAGGAGGVLLPNQASMVGGVGGLLVFLCGIGGLVTLILKMRMNSSSRSAKKSKKKLPKSKRKNRYSENKEEVPVKKDTVALSPQQVLKIKRESLLYLVLLSIWVLMTAYASTKGFRFVAEFSVPIALSAGIFVGYAVEYIRDNLTSSSTLALVAFIAGALIAFPLGLNAIIILVIGLILGGVVYLVKKPNLRATIVMILVLLAVISAPIAGAYVIASSVVPGTDDGMFNSMEWINNNTSENTVITSWWDFGHLFAAVAERPVTFDGGSQNSPRAYWVGKAMLTSNETLSAGIFKMLATSGDDAYLTLDNYTNDSGKSAEILTQTLGVDRESALEIMTTEYNLTGEQSRDVLQYSHPENPSPSVFVASADMLGKSGWWAYFGSWDFNKNEGTRSSYFPAMATSQPQQVNNTTVIQTLNTMAGDTMVGVIVQESADEVNATIAVGENETFQAINPHKLIIIQGNQILKNEIVDSESELSLVVIGEKGSYTTIIMDKALEDSMFTKLFLMGGFNQTSFEFIHQEPGVVLWRPV</sequence>
<comment type="similarity">
    <text evidence="5">Belongs to the STT3 family.</text>
</comment>
<comment type="cofactor">
    <cofactor evidence="2">
        <name>Mg(2+)</name>
        <dbReference type="ChEBI" id="CHEBI:18420"/>
    </cofactor>
</comment>
<feature type="transmembrane region" description="Helical" evidence="18">
    <location>
        <begin position="525"/>
        <end position="548"/>
    </location>
</feature>
<gene>
    <name evidence="21" type="ORF">HYG87_07520</name>
</gene>
<evidence type="ECO:0000313" key="21">
    <source>
        <dbReference type="EMBL" id="QUH23620.1"/>
    </source>
</evidence>
<evidence type="ECO:0000256" key="6">
    <source>
        <dbReference type="ARBA" id="ARBA00012602"/>
    </source>
</evidence>
<feature type="region of interest" description="Disordered" evidence="17">
    <location>
        <begin position="378"/>
        <end position="403"/>
    </location>
</feature>
<evidence type="ECO:0000256" key="17">
    <source>
        <dbReference type="SAM" id="MobiDB-lite"/>
    </source>
</evidence>
<comment type="catalytic activity">
    <reaction evidence="16">
        <text>an archaeal dolichyl phosphooligosaccharide + [protein]-L-asparagine = an archaeal dolichyl phosphate + a glycoprotein with the oligosaccharide chain attached by N-beta-D-glycosyl linkage to a protein L-asparagine.</text>
        <dbReference type="EC" id="2.4.99.21"/>
    </reaction>
</comment>
<feature type="transmembrane region" description="Helical" evidence="18">
    <location>
        <begin position="228"/>
        <end position="247"/>
    </location>
</feature>
<feature type="transmembrane region" description="Helical" evidence="18">
    <location>
        <begin position="123"/>
        <end position="144"/>
    </location>
</feature>
<feature type="transmembrane region" description="Helical" evidence="18">
    <location>
        <begin position="476"/>
        <end position="495"/>
    </location>
</feature>
<evidence type="ECO:0000256" key="4">
    <source>
        <dbReference type="ARBA" id="ARBA00004922"/>
    </source>
</evidence>
<dbReference type="Pfam" id="PF02516">
    <property type="entry name" value="STT3"/>
    <property type="match status" value="1"/>
</dbReference>
<feature type="transmembrane region" description="Helical" evidence="18">
    <location>
        <begin position="96"/>
        <end position="117"/>
    </location>
</feature>
<dbReference type="RefSeq" id="WP_211532576.1">
    <property type="nucleotide sequence ID" value="NZ_CP058560.1"/>
</dbReference>
<keyword evidence="22" id="KW-1185">Reference proteome</keyword>
<keyword evidence="12 18" id="KW-1133">Transmembrane helix</keyword>
<dbReference type="GO" id="GO:0005886">
    <property type="term" value="C:plasma membrane"/>
    <property type="evidence" value="ECO:0007669"/>
    <property type="project" value="UniProtKB-SubCell"/>
</dbReference>
<feature type="transmembrane region" description="Helical" evidence="18">
    <location>
        <begin position="12"/>
        <end position="31"/>
    </location>
</feature>
<keyword evidence="11" id="KW-0460">Magnesium</keyword>
<feature type="transmembrane region" description="Helical" evidence="18">
    <location>
        <begin position="151"/>
        <end position="167"/>
    </location>
</feature>
<evidence type="ECO:0000256" key="18">
    <source>
        <dbReference type="SAM" id="Phobius"/>
    </source>
</evidence>
<dbReference type="InterPro" id="IPR048999">
    <property type="entry name" value="STT3-PglB_core"/>
</dbReference>
<dbReference type="SUPFAM" id="SSF103473">
    <property type="entry name" value="MFS general substrate transporter"/>
    <property type="match status" value="1"/>
</dbReference>
<dbReference type="PANTHER" id="PTHR13872:SF1">
    <property type="entry name" value="DOLICHYL-DIPHOSPHOOLIGOSACCHARIDE--PROTEIN GLYCOSYLTRANSFERASE SUBUNIT STT3B"/>
    <property type="match status" value="1"/>
</dbReference>
<keyword evidence="10" id="KW-0479">Metal-binding</keyword>
<dbReference type="OrthoDB" id="82393at2157"/>
<dbReference type="GO" id="GO:0046872">
    <property type="term" value="F:metal ion binding"/>
    <property type="evidence" value="ECO:0007669"/>
    <property type="project" value="UniProtKB-KW"/>
</dbReference>
<dbReference type="EMBL" id="CP058560">
    <property type="protein sequence ID" value="QUH23620.1"/>
    <property type="molecule type" value="Genomic_DNA"/>
</dbReference>
<dbReference type="InterPro" id="IPR048307">
    <property type="entry name" value="STT3_N"/>
</dbReference>
<reference evidence="21" key="1">
    <citation type="submission" date="2020-07" db="EMBL/GenBank/DDBJ databases">
        <title>Methanobacterium. sp. MethCan genome.</title>
        <authorList>
            <person name="Postec A."/>
            <person name="Quemeneur M."/>
        </authorList>
    </citation>
    <scope>NUCLEOTIDE SEQUENCE</scope>
    <source>
        <strain evidence="21">MethCAN</strain>
    </source>
</reference>
<evidence type="ECO:0000256" key="1">
    <source>
        <dbReference type="ARBA" id="ARBA00001936"/>
    </source>
</evidence>
<dbReference type="Gene3D" id="3.40.50.12610">
    <property type="match status" value="1"/>
</dbReference>
<dbReference type="PANTHER" id="PTHR13872">
    <property type="entry name" value="DOLICHYL-DIPHOSPHOOLIGOSACCHARIDE--PROTEIN GLYCOSYLTRANSFERASE SUBUNIT"/>
    <property type="match status" value="1"/>
</dbReference>
<keyword evidence="9 18" id="KW-0812">Transmembrane</keyword>
<evidence type="ECO:0000259" key="20">
    <source>
        <dbReference type="Pfam" id="PF21436"/>
    </source>
</evidence>
<keyword evidence="14" id="KW-0464">Manganese</keyword>
<dbReference type="EC" id="2.4.99.21" evidence="6"/>
<accession>A0A8T8K9U7</accession>
<feature type="transmembrane region" description="Helical" evidence="18">
    <location>
        <begin position="179"/>
        <end position="198"/>
    </location>
</feature>
<comment type="pathway">
    <text evidence="4">Protein modification; protein glycosylation.</text>
</comment>
<evidence type="ECO:0000256" key="7">
    <source>
        <dbReference type="ARBA" id="ARBA00022676"/>
    </source>
</evidence>
<dbReference type="GeneID" id="64820603"/>
<dbReference type="GO" id="GO:0004576">
    <property type="term" value="F:oligosaccharyl transferase activity"/>
    <property type="evidence" value="ECO:0007669"/>
    <property type="project" value="InterPro"/>
</dbReference>
<feature type="domain" description="STT3/PglB/AglB core" evidence="20">
    <location>
        <begin position="575"/>
        <end position="683"/>
    </location>
</feature>
<comment type="cofactor">
    <cofactor evidence="1">
        <name>Mn(2+)</name>
        <dbReference type="ChEBI" id="CHEBI:29035"/>
    </cofactor>
</comment>
<feature type="compositionally biased region" description="Basic residues" evidence="17">
    <location>
        <begin position="380"/>
        <end position="395"/>
    </location>
</feature>
<evidence type="ECO:0000256" key="14">
    <source>
        <dbReference type="ARBA" id="ARBA00023211"/>
    </source>
</evidence>
<dbReference type="KEGG" id="meme:HYG87_07520"/>
<evidence type="ECO:0000256" key="12">
    <source>
        <dbReference type="ARBA" id="ARBA00022989"/>
    </source>
</evidence>
<evidence type="ECO:0000256" key="15">
    <source>
        <dbReference type="ARBA" id="ARBA00030679"/>
    </source>
</evidence>
<name>A0A8T8K9U7_9EURY</name>
<evidence type="ECO:0000256" key="3">
    <source>
        <dbReference type="ARBA" id="ARBA00004651"/>
    </source>
</evidence>
<comment type="subcellular location">
    <subcellularLocation>
        <location evidence="3">Cell membrane</location>
        <topology evidence="3">Multi-pass membrane protein</topology>
    </subcellularLocation>
</comment>
<feature type="domain" description="Oligosaccharyl transferase STT3 N-terminal" evidence="19">
    <location>
        <begin position="27"/>
        <end position="505"/>
    </location>
</feature>
<evidence type="ECO:0000313" key="22">
    <source>
        <dbReference type="Proteomes" id="UP000681041"/>
    </source>
</evidence>
<protein>
    <recommendedName>
        <fullName evidence="6">dolichyl-phosphooligosaccharide-protein glycotransferase</fullName>
        <ecNumber evidence="6">2.4.99.21</ecNumber>
    </recommendedName>
    <alternativeName>
        <fullName evidence="15">Oligosaccharyl transferase</fullName>
    </alternativeName>
</protein>
<dbReference type="AlphaFoldDB" id="A0A8T8K9U7"/>
<dbReference type="Pfam" id="PF21436">
    <property type="entry name" value="STT3-PglB_core"/>
    <property type="match status" value="1"/>
</dbReference>
<evidence type="ECO:0000256" key="5">
    <source>
        <dbReference type="ARBA" id="ARBA00010810"/>
    </source>
</evidence>
<evidence type="ECO:0000256" key="13">
    <source>
        <dbReference type="ARBA" id="ARBA00023136"/>
    </source>
</evidence>
<proteinExistence type="inferred from homology"/>
<feature type="transmembrane region" description="Helical" evidence="18">
    <location>
        <begin position="501"/>
        <end position="518"/>
    </location>
</feature>
<feature type="transmembrane region" description="Helical" evidence="18">
    <location>
        <begin position="449"/>
        <end position="469"/>
    </location>
</feature>
<dbReference type="InterPro" id="IPR003674">
    <property type="entry name" value="Oligo_trans_STT3"/>
</dbReference>
<keyword evidence="13 18" id="KW-0472">Membrane</keyword>
<evidence type="ECO:0000256" key="10">
    <source>
        <dbReference type="ARBA" id="ARBA00022723"/>
    </source>
</evidence>